<protein>
    <submittedName>
        <fullName evidence="1">Uncharacterized protein</fullName>
    </submittedName>
</protein>
<name>A0AB39S5K0_9ACTN</name>
<dbReference type="EMBL" id="CP163440">
    <property type="protein sequence ID" value="XDQ62350.1"/>
    <property type="molecule type" value="Genomic_DNA"/>
</dbReference>
<organism evidence="1">
    <name type="scientific">Streptomyces sp. R35</name>
    <dbReference type="NCBI Taxonomy" id="3238630"/>
    <lineage>
        <taxon>Bacteria</taxon>
        <taxon>Bacillati</taxon>
        <taxon>Actinomycetota</taxon>
        <taxon>Actinomycetes</taxon>
        <taxon>Kitasatosporales</taxon>
        <taxon>Streptomycetaceae</taxon>
        <taxon>Streptomyces</taxon>
    </lineage>
</organism>
<evidence type="ECO:0000313" key="1">
    <source>
        <dbReference type="EMBL" id="XDQ62350.1"/>
    </source>
</evidence>
<accession>A0AB39S5K0</accession>
<gene>
    <name evidence="1" type="ORF">AB5J50_16845</name>
</gene>
<reference evidence="1" key="1">
    <citation type="submission" date="2024-07" db="EMBL/GenBank/DDBJ databases">
        <authorList>
            <person name="Yu S.T."/>
        </authorList>
    </citation>
    <scope>NUCLEOTIDE SEQUENCE</scope>
    <source>
        <strain evidence="1">R35</strain>
    </source>
</reference>
<dbReference type="RefSeq" id="WP_369258899.1">
    <property type="nucleotide sequence ID" value="NZ_CP163440.1"/>
</dbReference>
<sequence>MIGSFRSRQATTEASEILWNISQGHDNDETARACALTVLRDSSVLARRFELSLVTNDEITALTSQLIKLLIAYRDAVGRGIPYNDEELSHPRKEFNRERERLIRVMRETL</sequence>
<proteinExistence type="predicted"/>
<dbReference type="AlphaFoldDB" id="A0AB39S5K0"/>